<proteinExistence type="predicted"/>
<comment type="caution">
    <text evidence="1">The sequence shown here is derived from an EMBL/GenBank/DDBJ whole genome shotgun (WGS) entry which is preliminary data.</text>
</comment>
<accession>A0A0F9DSW2</accession>
<protein>
    <submittedName>
        <fullName evidence="1">Uncharacterized protein</fullName>
    </submittedName>
</protein>
<feature type="non-terminal residue" evidence="1">
    <location>
        <position position="442"/>
    </location>
</feature>
<name>A0A0F9DSW2_9ZZZZ</name>
<organism evidence="1">
    <name type="scientific">marine sediment metagenome</name>
    <dbReference type="NCBI Taxonomy" id="412755"/>
    <lineage>
        <taxon>unclassified sequences</taxon>
        <taxon>metagenomes</taxon>
        <taxon>ecological metagenomes</taxon>
    </lineage>
</organism>
<evidence type="ECO:0000313" key="1">
    <source>
        <dbReference type="EMBL" id="KKL64819.1"/>
    </source>
</evidence>
<dbReference type="EMBL" id="LAZR01027731">
    <property type="protein sequence ID" value="KKL64819.1"/>
    <property type="molecule type" value="Genomic_DNA"/>
</dbReference>
<sequence length="442" mass="48066">MAFPYTESVFDLLGGQNSLDNPADILQVPRQPRLGTLDPSIPIRFAQAFDVWSPNDRGDIATRPGFDEVRATAINAAGIGTGLGHQGEIADRFLMTVSIVAGSHSVYEDDANPPTEISGGTNPGINQDNLSTLLNFTDGTNPGTIIVFRDRDLAQFINAAGSRSNFTIAGTGLTSLKPGIAEVFGQRIIYADYDQDGTVHDDRIAWTDIRDGNLITDITSQFESFERRTSDKVRGIRRISDFCIIGSRDYLSFLALTPTAAAPFAVQDVPIGAGEGPLSHQGMIQAGGQRVAWMAQSGIYSLEGAQGEVTKEWTSNIRPFIEAMSESRREFTVAEFDTVSQIGVWAVSESGQSKHNKVIAVNFSNGEVYIWTLSRNAFARRIISGEQRIQGMGYVGKLYNEIQTSILIGNADDATAAIDADIITPRHHLGNPTQKKLFFGIR</sequence>
<dbReference type="AlphaFoldDB" id="A0A0F9DSW2"/>
<reference evidence="1" key="1">
    <citation type="journal article" date="2015" name="Nature">
        <title>Complex archaea that bridge the gap between prokaryotes and eukaryotes.</title>
        <authorList>
            <person name="Spang A."/>
            <person name="Saw J.H."/>
            <person name="Jorgensen S.L."/>
            <person name="Zaremba-Niedzwiedzka K."/>
            <person name="Martijn J."/>
            <person name="Lind A.E."/>
            <person name="van Eijk R."/>
            <person name="Schleper C."/>
            <person name="Guy L."/>
            <person name="Ettema T.J."/>
        </authorList>
    </citation>
    <scope>NUCLEOTIDE SEQUENCE</scope>
</reference>
<gene>
    <name evidence="1" type="ORF">LCGC14_2161180</name>
</gene>